<proteinExistence type="predicted"/>
<evidence type="ECO:0000313" key="3">
    <source>
        <dbReference type="Proteomes" id="UP000030653"/>
    </source>
</evidence>
<dbReference type="Proteomes" id="UP000030653">
    <property type="component" value="Unassembled WGS sequence"/>
</dbReference>
<accession>M5FTL4</accession>
<dbReference type="AlphaFoldDB" id="M5FTL4"/>
<dbReference type="RefSeq" id="XP_040627888.1">
    <property type="nucleotide sequence ID" value="XM_040772966.1"/>
</dbReference>
<evidence type="ECO:0000313" key="2">
    <source>
        <dbReference type="EMBL" id="EJU00991.1"/>
    </source>
</evidence>
<organism evidence="2 3">
    <name type="scientific">Dacryopinax primogenitus (strain DJM 731)</name>
    <name type="common">Brown rot fungus</name>
    <dbReference type="NCBI Taxonomy" id="1858805"/>
    <lineage>
        <taxon>Eukaryota</taxon>
        <taxon>Fungi</taxon>
        <taxon>Dikarya</taxon>
        <taxon>Basidiomycota</taxon>
        <taxon>Agaricomycotina</taxon>
        <taxon>Dacrymycetes</taxon>
        <taxon>Dacrymycetales</taxon>
        <taxon>Dacrymycetaceae</taxon>
        <taxon>Dacryopinax</taxon>
    </lineage>
</organism>
<evidence type="ECO:0000256" key="1">
    <source>
        <dbReference type="SAM" id="MobiDB-lite"/>
    </source>
</evidence>
<dbReference type="HOGENOM" id="CLU_172714_0_0_1"/>
<keyword evidence="3" id="KW-1185">Reference proteome</keyword>
<protein>
    <submittedName>
        <fullName evidence="2">Uncharacterized protein</fullName>
    </submittedName>
</protein>
<reference evidence="2 3" key="1">
    <citation type="journal article" date="2012" name="Science">
        <title>The Paleozoic origin of enzymatic lignin decomposition reconstructed from 31 fungal genomes.</title>
        <authorList>
            <person name="Floudas D."/>
            <person name="Binder M."/>
            <person name="Riley R."/>
            <person name="Barry K."/>
            <person name="Blanchette R.A."/>
            <person name="Henrissat B."/>
            <person name="Martinez A.T."/>
            <person name="Otillar R."/>
            <person name="Spatafora J.W."/>
            <person name="Yadav J.S."/>
            <person name="Aerts A."/>
            <person name="Benoit I."/>
            <person name="Boyd A."/>
            <person name="Carlson A."/>
            <person name="Copeland A."/>
            <person name="Coutinho P.M."/>
            <person name="de Vries R.P."/>
            <person name="Ferreira P."/>
            <person name="Findley K."/>
            <person name="Foster B."/>
            <person name="Gaskell J."/>
            <person name="Glotzer D."/>
            <person name="Gorecki P."/>
            <person name="Heitman J."/>
            <person name="Hesse C."/>
            <person name="Hori C."/>
            <person name="Igarashi K."/>
            <person name="Jurgens J.A."/>
            <person name="Kallen N."/>
            <person name="Kersten P."/>
            <person name="Kohler A."/>
            <person name="Kuees U."/>
            <person name="Kumar T.K.A."/>
            <person name="Kuo A."/>
            <person name="LaButti K."/>
            <person name="Larrondo L.F."/>
            <person name="Lindquist E."/>
            <person name="Ling A."/>
            <person name="Lombard V."/>
            <person name="Lucas S."/>
            <person name="Lundell T."/>
            <person name="Martin R."/>
            <person name="McLaughlin D.J."/>
            <person name="Morgenstern I."/>
            <person name="Morin E."/>
            <person name="Murat C."/>
            <person name="Nagy L.G."/>
            <person name="Nolan M."/>
            <person name="Ohm R.A."/>
            <person name="Patyshakuliyeva A."/>
            <person name="Rokas A."/>
            <person name="Ruiz-Duenas F.J."/>
            <person name="Sabat G."/>
            <person name="Salamov A."/>
            <person name="Samejima M."/>
            <person name="Schmutz J."/>
            <person name="Slot J.C."/>
            <person name="St John F."/>
            <person name="Stenlid J."/>
            <person name="Sun H."/>
            <person name="Sun S."/>
            <person name="Syed K."/>
            <person name="Tsang A."/>
            <person name="Wiebenga A."/>
            <person name="Young D."/>
            <person name="Pisabarro A."/>
            <person name="Eastwood D.C."/>
            <person name="Martin F."/>
            <person name="Cullen D."/>
            <person name="Grigoriev I.V."/>
            <person name="Hibbett D.S."/>
        </authorList>
    </citation>
    <scope>NUCLEOTIDE SEQUENCE [LARGE SCALE GENOMIC DNA]</scope>
    <source>
        <strain evidence="2 3">DJM-731 SS1</strain>
    </source>
</reference>
<dbReference type="OrthoDB" id="3255301at2759"/>
<dbReference type="GeneID" id="63688028"/>
<sequence length="89" mass="9339">MASLAPSPLSGHYGSSPLNPTARAGGHHGGAPIRRNMFPTSRPLRPFAPAISTTPSVPGKKGIKLIVPKSDNSHMFVLDLTPDELARST</sequence>
<gene>
    <name evidence="2" type="ORF">DACRYDRAFT_22824</name>
</gene>
<name>M5FTL4_DACPD</name>
<feature type="region of interest" description="Disordered" evidence="1">
    <location>
        <begin position="1"/>
        <end position="60"/>
    </location>
</feature>
<dbReference type="EMBL" id="JH795865">
    <property type="protein sequence ID" value="EJU00991.1"/>
    <property type="molecule type" value="Genomic_DNA"/>
</dbReference>